<evidence type="ECO:0000313" key="2">
    <source>
        <dbReference type="Proteomes" id="UP000698800"/>
    </source>
</evidence>
<comment type="caution">
    <text evidence="1">The sequence shown here is derived from an EMBL/GenBank/DDBJ whole genome shotgun (WGS) entry which is preliminary data.</text>
</comment>
<keyword evidence="2" id="KW-1185">Reference proteome</keyword>
<dbReference type="EMBL" id="JAGHQL010000486">
    <property type="protein sequence ID" value="KAH0533554.1"/>
    <property type="molecule type" value="Genomic_DNA"/>
</dbReference>
<dbReference type="Proteomes" id="UP000698800">
    <property type="component" value="Unassembled WGS sequence"/>
</dbReference>
<sequence length="183" mass="19680">MPVPISCSRMYAFIFGLGRGGAEQVAYTRGYEGHIAGDVAMAAGAWHDGAGGRGLTEPGMGLSGSDTRVILAVQHHERNIERVFANIFVVADQCEVGAQHVQEQRVDPIIAPGGFEVRECVGEHLVAQQRIYLVDGIGLQTGRGRETERNGHGLMDVLQGVGELEGEHAPHAVSEESIWLVEQ</sequence>
<accession>A0A9P8KZ19</accession>
<name>A0A9P8KZ19_9PEZI</name>
<feature type="non-terminal residue" evidence="1">
    <location>
        <position position="1"/>
    </location>
</feature>
<organism evidence="1 2">
    <name type="scientific">Glutinoglossum americanum</name>
    <dbReference type="NCBI Taxonomy" id="1670608"/>
    <lineage>
        <taxon>Eukaryota</taxon>
        <taxon>Fungi</taxon>
        <taxon>Dikarya</taxon>
        <taxon>Ascomycota</taxon>
        <taxon>Pezizomycotina</taxon>
        <taxon>Geoglossomycetes</taxon>
        <taxon>Geoglossales</taxon>
        <taxon>Geoglossaceae</taxon>
        <taxon>Glutinoglossum</taxon>
    </lineage>
</organism>
<dbReference type="AlphaFoldDB" id="A0A9P8KZ19"/>
<reference evidence="1" key="1">
    <citation type="submission" date="2021-03" db="EMBL/GenBank/DDBJ databases">
        <title>Comparative genomics and phylogenomic investigation of the class Geoglossomycetes provide insights into ecological specialization and systematics.</title>
        <authorList>
            <person name="Melie T."/>
            <person name="Pirro S."/>
            <person name="Miller A.N."/>
            <person name="Quandt A."/>
        </authorList>
    </citation>
    <scope>NUCLEOTIDE SEQUENCE</scope>
    <source>
        <strain evidence="1">GBOQ0MN5Z8</strain>
    </source>
</reference>
<evidence type="ECO:0000313" key="1">
    <source>
        <dbReference type="EMBL" id="KAH0533554.1"/>
    </source>
</evidence>
<protein>
    <submittedName>
        <fullName evidence="1">Uncharacterized protein</fullName>
    </submittedName>
</protein>
<gene>
    <name evidence="1" type="ORF">FGG08_007674</name>
</gene>
<proteinExistence type="predicted"/>